<keyword evidence="2" id="KW-1185">Reference proteome</keyword>
<dbReference type="EMBL" id="JBEDUW010000004">
    <property type="protein sequence ID" value="KAK9931398.1"/>
    <property type="molecule type" value="Genomic_DNA"/>
</dbReference>
<accession>A0AAW1X4Z9</accession>
<name>A0AAW1X4Z9_RUBAR</name>
<evidence type="ECO:0000313" key="1">
    <source>
        <dbReference type="EMBL" id="KAK9931398.1"/>
    </source>
</evidence>
<sequence length="82" mass="8641">MDGLGPLVVIVIVRRTNVGDVSRGSALVDDGGGLLTLSSHCEFVCDGGVTLLPLPRETCALCKWRQVGFSWHPWSCTDVGGG</sequence>
<gene>
    <name evidence="1" type="ORF">M0R45_018674</name>
</gene>
<reference evidence="1 2" key="1">
    <citation type="journal article" date="2023" name="G3 (Bethesda)">
        <title>A chromosome-length genome assembly and annotation of blackberry (Rubus argutus, cv. 'Hillquist').</title>
        <authorList>
            <person name="Bruna T."/>
            <person name="Aryal R."/>
            <person name="Dudchenko O."/>
            <person name="Sargent D.J."/>
            <person name="Mead D."/>
            <person name="Buti M."/>
            <person name="Cavallini A."/>
            <person name="Hytonen T."/>
            <person name="Andres J."/>
            <person name="Pham M."/>
            <person name="Weisz D."/>
            <person name="Mascagni F."/>
            <person name="Usai G."/>
            <person name="Natali L."/>
            <person name="Bassil N."/>
            <person name="Fernandez G.E."/>
            <person name="Lomsadze A."/>
            <person name="Armour M."/>
            <person name="Olukolu B."/>
            <person name="Poorten T."/>
            <person name="Britton C."/>
            <person name="Davik J."/>
            <person name="Ashrafi H."/>
            <person name="Aiden E.L."/>
            <person name="Borodovsky M."/>
            <person name="Worthington M."/>
        </authorList>
    </citation>
    <scope>NUCLEOTIDE SEQUENCE [LARGE SCALE GENOMIC DNA]</scope>
    <source>
        <strain evidence="1">PI 553951</strain>
    </source>
</reference>
<dbReference type="Proteomes" id="UP001457282">
    <property type="component" value="Unassembled WGS sequence"/>
</dbReference>
<comment type="caution">
    <text evidence="1">The sequence shown here is derived from an EMBL/GenBank/DDBJ whole genome shotgun (WGS) entry which is preliminary data.</text>
</comment>
<protein>
    <recommendedName>
        <fullName evidence="3">Secreted protein</fullName>
    </recommendedName>
</protein>
<organism evidence="1 2">
    <name type="scientific">Rubus argutus</name>
    <name type="common">Southern blackberry</name>
    <dbReference type="NCBI Taxonomy" id="59490"/>
    <lineage>
        <taxon>Eukaryota</taxon>
        <taxon>Viridiplantae</taxon>
        <taxon>Streptophyta</taxon>
        <taxon>Embryophyta</taxon>
        <taxon>Tracheophyta</taxon>
        <taxon>Spermatophyta</taxon>
        <taxon>Magnoliopsida</taxon>
        <taxon>eudicotyledons</taxon>
        <taxon>Gunneridae</taxon>
        <taxon>Pentapetalae</taxon>
        <taxon>rosids</taxon>
        <taxon>fabids</taxon>
        <taxon>Rosales</taxon>
        <taxon>Rosaceae</taxon>
        <taxon>Rosoideae</taxon>
        <taxon>Rosoideae incertae sedis</taxon>
        <taxon>Rubus</taxon>
    </lineage>
</organism>
<evidence type="ECO:0008006" key="3">
    <source>
        <dbReference type="Google" id="ProtNLM"/>
    </source>
</evidence>
<proteinExistence type="predicted"/>
<dbReference type="AlphaFoldDB" id="A0AAW1X4Z9"/>
<evidence type="ECO:0000313" key="2">
    <source>
        <dbReference type="Proteomes" id="UP001457282"/>
    </source>
</evidence>